<dbReference type="EMBL" id="CP044456">
    <property type="protein sequence ID" value="QIC71904.1"/>
    <property type="molecule type" value="Genomic_DNA"/>
</dbReference>
<dbReference type="AlphaFoldDB" id="A0A6C0Y6M6"/>
<organism evidence="2 3">
    <name type="scientific">Acinetobacter indicus</name>
    <dbReference type="NCBI Taxonomy" id="756892"/>
    <lineage>
        <taxon>Bacteria</taxon>
        <taxon>Pseudomonadati</taxon>
        <taxon>Pseudomonadota</taxon>
        <taxon>Gammaproteobacteria</taxon>
        <taxon>Moraxellales</taxon>
        <taxon>Moraxellaceae</taxon>
        <taxon>Acinetobacter</taxon>
    </lineage>
</organism>
<dbReference type="RefSeq" id="WP_163146563.1">
    <property type="nucleotide sequence ID" value="NZ_CP044456.1"/>
</dbReference>
<gene>
    <name evidence="2" type="ORF">FSC09_16060</name>
</gene>
<name>A0A6C0Y6M6_9GAMM</name>
<reference evidence="2 3" key="1">
    <citation type="submission" date="2019-09" db="EMBL/GenBank/DDBJ databases">
        <title>Non-baumannii Acinetobacter spp. carrying blaNDM-1 isolated in China.</title>
        <authorList>
            <person name="Cui C."/>
            <person name="Chen C."/>
            <person name="Sun J."/>
            <person name="Liu Y."/>
        </authorList>
    </citation>
    <scope>NUCLEOTIDE SEQUENCE [LARGE SCALE GENOMIC DNA]</scope>
    <source>
        <strain evidence="2 3">B18</strain>
        <plasmid evidence="3">pb18-1</plasmid>
    </source>
</reference>
<dbReference type="InterPro" id="IPR041329">
    <property type="entry name" value="YubB_C"/>
</dbReference>
<accession>A0A6C0Y6M6</accession>
<keyword evidence="2" id="KW-0614">Plasmid</keyword>
<feature type="domain" description="YubB ferredoxin-like" evidence="1">
    <location>
        <begin position="65"/>
        <end position="113"/>
    </location>
</feature>
<proteinExistence type="predicted"/>
<evidence type="ECO:0000313" key="2">
    <source>
        <dbReference type="EMBL" id="QIC71904.1"/>
    </source>
</evidence>
<dbReference type="Pfam" id="PF18406">
    <property type="entry name" value="DUF1281_C"/>
    <property type="match status" value="1"/>
</dbReference>
<protein>
    <recommendedName>
        <fullName evidence="1">YubB ferredoxin-like domain-containing protein</fullName>
    </recommendedName>
</protein>
<dbReference type="Proteomes" id="UP000503440">
    <property type="component" value="Plasmid pB18-1"/>
</dbReference>
<sequence length="174" mass="20155">MANICTNQLILSNEAFKKIAHLFTQPEFDYEKPYLDFARIAPIPEGGSAEFYWGVRCRPYDTEVRQDEREDGFTTVVFNTHWKAPHAAIEALVRQYKIEAELFSFEPGNQYTCIAKYEFEDGFNPETDSVDDFLMIDIDQDDINDTCLQIFGMTYAEYTGEDEGYEDNDDLTTL</sequence>
<evidence type="ECO:0000313" key="3">
    <source>
        <dbReference type="Proteomes" id="UP000503440"/>
    </source>
</evidence>
<evidence type="ECO:0000259" key="1">
    <source>
        <dbReference type="Pfam" id="PF18406"/>
    </source>
</evidence>
<geneLocation type="plasmid" evidence="3">
    <name>pb18-1</name>
</geneLocation>